<dbReference type="Gene3D" id="3.30.70.270">
    <property type="match status" value="1"/>
</dbReference>
<dbReference type="GO" id="GO:1902201">
    <property type="term" value="P:negative regulation of bacterial-type flagellum-dependent cell motility"/>
    <property type="evidence" value="ECO:0007669"/>
    <property type="project" value="TreeGrafter"/>
</dbReference>
<dbReference type="GO" id="GO:0007165">
    <property type="term" value="P:signal transduction"/>
    <property type="evidence" value="ECO:0007669"/>
    <property type="project" value="InterPro"/>
</dbReference>
<feature type="transmembrane region" description="Helical" evidence="3">
    <location>
        <begin position="20"/>
        <end position="41"/>
    </location>
</feature>
<dbReference type="InterPro" id="IPR033414">
    <property type="entry name" value="Sensor_dom"/>
</dbReference>
<evidence type="ECO:0000256" key="1">
    <source>
        <dbReference type="ARBA" id="ARBA00012528"/>
    </source>
</evidence>
<dbReference type="InterPro" id="IPR003660">
    <property type="entry name" value="HAMP_dom"/>
</dbReference>
<dbReference type="EC" id="2.7.7.65" evidence="1"/>
<dbReference type="SUPFAM" id="SSF55073">
    <property type="entry name" value="Nucleotide cyclase"/>
    <property type="match status" value="1"/>
</dbReference>
<name>A0A1I2U0G5_9HYPH</name>
<organism evidence="6 7">
    <name type="scientific">Methylobacterium gossipiicola</name>
    <dbReference type="NCBI Taxonomy" id="582675"/>
    <lineage>
        <taxon>Bacteria</taxon>
        <taxon>Pseudomonadati</taxon>
        <taxon>Pseudomonadota</taxon>
        <taxon>Alphaproteobacteria</taxon>
        <taxon>Hyphomicrobiales</taxon>
        <taxon>Methylobacteriaceae</taxon>
        <taxon>Methylobacterium</taxon>
    </lineage>
</organism>
<dbReference type="InterPro" id="IPR000160">
    <property type="entry name" value="GGDEF_dom"/>
</dbReference>
<dbReference type="Proteomes" id="UP000199229">
    <property type="component" value="Unassembled WGS sequence"/>
</dbReference>
<evidence type="ECO:0000256" key="3">
    <source>
        <dbReference type="SAM" id="Phobius"/>
    </source>
</evidence>
<feature type="transmembrane region" description="Helical" evidence="3">
    <location>
        <begin position="162"/>
        <end position="184"/>
    </location>
</feature>
<evidence type="ECO:0000259" key="5">
    <source>
        <dbReference type="PROSITE" id="PS50887"/>
    </source>
</evidence>
<evidence type="ECO:0000313" key="7">
    <source>
        <dbReference type="Proteomes" id="UP000199229"/>
    </source>
</evidence>
<dbReference type="NCBIfam" id="TIGR00254">
    <property type="entry name" value="GGDEF"/>
    <property type="match status" value="1"/>
</dbReference>
<dbReference type="RefSeq" id="WP_091970951.1">
    <property type="nucleotide sequence ID" value="NZ_FOPM01000008.1"/>
</dbReference>
<comment type="catalytic activity">
    <reaction evidence="2">
        <text>2 GTP = 3',3'-c-di-GMP + 2 diphosphate</text>
        <dbReference type="Rhea" id="RHEA:24898"/>
        <dbReference type="ChEBI" id="CHEBI:33019"/>
        <dbReference type="ChEBI" id="CHEBI:37565"/>
        <dbReference type="ChEBI" id="CHEBI:58805"/>
        <dbReference type="EC" id="2.7.7.65"/>
    </reaction>
</comment>
<evidence type="ECO:0000259" key="4">
    <source>
        <dbReference type="PROSITE" id="PS50885"/>
    </source>
</evidence>
<dbReference type="InterPro" id="IPR050469">
    <property type="entry name" value="Diguanylate_Cyclase"/>
</dbReference>
<dbReference type="PROSITE" id="PS50887">
    <property type="entry name" value="GGDEF"/>
    <property type="match status" value="1"/>
</dbReference>
<sequence>MPLSLPARAVRPAGSLAGRLLRVIFGCYLGVAVLVTALQILTEYRSAHRRLEADVQAMERTFGAGLADALWSYNTGVLRGILNGMVQMPVVMGVEVRDEHGREVERRDAPEARVPSGSFLDRPITREFALVYMDEAGQPHPVGRWTVRSNDGIALEQVKGTLIVILVNSILKTLALWVIFWVVVHAMVGRPLARIGHFVDGLDSETLGARPLPLPARGHHELHLLAQAFNAMASKLRGAFDENAALMRDLKEVNATLQARVEARTRDLERLARTDPLTGLGNRRDLDEGLAQAVAQAGARCGVILADVDHFKGINDRYGHATGDAVLVACADLLRGILPPGARLGRWGGEEFMVLCPEADGATVRALAEAMRRRVEETPFPAVGDLTCSFGVAELRAGDSVDALLSRVDLALYEAKRNGRNRVEAADGAPSSDRRSAA</sequence>
<evidence type="ECO:0000313" key="6">
    <source>
        <dbReference type="EMBL" id="SFG68081.1"/>
    </source>
</evidence>
<reference evidence="7" key="1">
    <citation type="submission" date="2016-10" db="EMBL/GenBank/DDBJ databases">
        <authorList>
            <person name="Varghese N."/>
            <person name="Submissions S."/>
        </authorList>
    </citation>
    <scope>NUCLEOTIDE SEQUENCE [LARGE SCALE GENOMIC DNA]</scope>
    <source>
        <strain evidence="7">Gh-105</strain>
    </source>
</reference>
<keyword evidence="3" id="KW-0812">Transmembrane</keyword>
<dbReference type="STRING" id="582675.SAMN05192565_10812"/>
<dbReference type="Pfam" id="PF17149">
    <property type="entry name" value="CHASE5"/>
    <property type="match status" value="1"/>
</dbReference>
<keyword evidence="3" id="KW-1133">Transmembrane helix</keyword>
<dbReference type="EMBL" id="FOPM01000008">
    <property type="protein sequence ID" value="SFG68081.1"/>
    <property type="molecule type" value="Genomic_DNA"/>
</dbReference>
<protein>
    <recommendedName>
        <fullName evidence="1">diguanylate cyclase</fullName>
        <ecNumber evidence="1">2.7.7.65</ecNumber>
    </recommendedName>
</protein>
<dbReference type="PANTHER" id="PTHR45138:SF9">
    <property type="entry name" value="DIGUANYLATE CYCLASE DGCM-RELATED"/>
    <property type="match status" value="1"/>
</dbReference>
<feature type="domain" description="GGDEF" evidence="5">
    <location>
        <begin position="299"/>
        <end position="428"/>
    </location>
</feature>
<dbReference type="PANTHER" id="PTHR45138">
    <property type="entry name" value="REGULATORY COMPONENTS OF SENSORY TRANSDUCTION SYSTEM"/>
    <property type="match status" value="1"/>
</dbReference>
<keyword evidence="7" id="KW-1185">Reference proteome</keyword>
<dbReference type="GO" id="GO:0005886">
    <property type="term" value="C:plasma membrane"/>
    <property type="evidence" value="ECO:0007669"/>
    <property type="project" value="TreeGrafter"/>
</dbReference>
<accession>A0A1I2U0G5</accession>
<dbReference type="InterPro" id="IPR043128">
    <property type="entry name" value="Rev_trsase/Diguanyl_cyclase"/>
</dbReference>
<dbReference type="OrthoDB" id="9812260at2"/>
<dbReference type="GO" id="GO:0052621">
    <property type="term" value="F:diguanylate cyclase activity"/>
    <property type="evidence" value="ECO:0007669"/>
    <property type="project" value="UniProtKB-EC"/>
</dbReference>
<dbReference type="AlphaFoldDB" id="A0A1I2U0G5"/>
<dbReference type="PROSITE" id="PS50885">
    <property type="entry name" value="HAMP"/>
    <property type="match status" value="1"/>
</dbReference>
<dbReference type="FunFam" id="3.30.70.270:FF:000001">
    <property type="entry name" value="Diguanylate cyclase domain protein"/>
    <property type="match status" value="1"/>
</dbReference>
<proteinExistence type="predicted"/>
<feature type="domain" description="HAMP" evidence="4">
    <location>
        <begin position="186"/>
        <end position="241"/>
    </location>
</feature>
<gene>
    <name evidence="6" type="ORF">SAMN05192565_10812</name>
</gene>
<keyword evidence="3" id="KW-0472">Membrane</keyword>
<dbReference type="InterPro" id="IPR029787">
    <property type="entry name" value="Nucleotide_cyclase"/>
</dbReference>
<evidence type="ECO:0000256" key="2">
    <source>
        <dbReference type="ARBA" id="ARBA00034247"/>
    </source>
</evidence>
<dbReference type="CDD" id="cd01949">
    <property type="entry name" value="GGDEF"/>
    <property type="match status" value="1"/>
</dbReference>
<dbReference type="SMART" id="SM00267">
    <property type="entry name" value="GGDEF"/>
    <property type="match status" value="1"/>
</dbReference>
<dbReference type="Gene3D" id="6.10.340.10">
    <property type="match status" value="1"/>
</dbReference>
<dbReference type="GO" id="GO:0043709">
    <property type="term" value="P:cell adhesion involved in single-species biofilm formation"/>
    <property type="evidence" value="ECO:0007669"/>
    <property type="project" value="TreeGrafter"/>
</dbReference>
<dbReference type="Pfam" id="PF00990">
    <property type="entry name" value="GGDEF"/>
    <property type="match status" value="1"/>
</dbReference>